<evidence type="ECO:0000256" key="4">
    <source>
        <dbReference type="ARBA" id="ARBA00022989"/>
    </source>
</evidence>
<comment type="similarity">
    <text evidence="2">Belongs to the CorA metal ion transporter (MIT) (TC 1.A.35) family.</text>
</comment>
<dbReference type="EMBL" id="MCGT01000012">
    <property type="protein sequence ID" value="ORX55006.1"/>
    <property type="molecule type" value="Genomic_DNA"/>
</dbReference>
<evidence type="ECO:0000256" key="6">
    <source>
        <dbReference type="SAM" id="Phobius"/>
    </source>
</evidence>
<evidence type="ECO:0000256" key="5">
    <source>
        <dbReference type="ARBA" id="ARBA00023136"/>
    </source>
</evidence>
<dbReference type="AlphaFoldDB" id="A0A1X2GJ23"/>
<dbReference type="Pfam" id="PF01544">
    <property type="entry name" value="CorA"/>
    <property type="match status" value="1"/>
</dbReference>
<dbReference type="GO" id="GO:0010961">
    <property type="term" value="P:intracellular magnesium ion homeostasis"/>
    <property type="evidence" value="ECO:0007669"/>
    <property type="project" value="TreeGrafter"/>
</dbReference>
<keyword evidence="4 6" id="KW-1133">Transmembrane helix</keyword>
<dbReference type="GO" id="GO:0016020">
    <property type="term" value="C:membrane"/>
    <property type="evidence" value="ECO:0007669"/>
    <property type="project" value="UniProtKB-SubCell"/>
</dbReference>
<reference evidence="7 8" key="1">
    <citation type="submission" date="2016-07" db="EMBL/GenBank/DDBJ databases">
        <title>Pervasive Adenine N6-methylation of Active Genes in Fungi.</title>
        <authorList>
            <consortium name="DOE Joint Genome Institute"/>
            <person name="Mondo S.J."/>
            <person name="Dannebaum R.O."/>
            <person name="Kuo R.C."/>
            <person name="Labutti K."/>
            <person name="Haridas S."/>
            <person name="Kuo A."/>
            <person name="Salamov A."/>
            <person name="Ahrendt S.R."/>
            <person name="Lipzen A."/>
            <person name="Sullivan W."/>
            <person name="Andreopoulos W.B."/>
            <person name="Clum A."/>
            <person name="Lindquist E."/>
            <person name="Daum C."/>
            <person name="Ramamoorthy G.K."/>
            <person name="Gryganskyi A."/>
            <person name="Culley D."/>
            <person name="Magnuson J.K."/>
            <person name="James T.Y."/>
            <person name="O'Malley M.A."/>
            <person name="Stajich J.E."/>
            <person name="Spatafora J.W."/>
            <person name="Visel A."/>
            <person name="Grigoriev I.V."/>
        </authorList>
    </citation>
    <scope>NUCLEOTIDE SEQUENCE [LARGE SCALE GENOMIC DNA]</scope>
    <source>
        <strain evidence="7 8">NRRL 3301</strain>
    </source>
</reference>
<evidence type="ECO:0000256" key="2">
    <source>
        <dbReference type="ARBA" id="ARBA00009765"/>
    </source>
</evidence>
<evidence type="ECO:0000256" key="3">
    <source>
        <dbReference type="ARBA" id="ARBA00022692"/>
    </source>
</evidence>
<keyword evidence="8" id="KW-1185">Reference proteome</keyword>
<dbReference type="InterPro" id="IPR044089">
    <property type="entry name" value="Alr1-like"/>
</dbReference>
<evidence type="ECO:0000256" key="1">
    <source>
        <dbReference type="ARBA" id="ARBA00004141"/>
    </source>
</evidence>
<keyword evidence="3 6" id="KW-0812">Transmembrane</keyword>
<dbReference type="SUPFAM" id="SSF143865">
    <property type="entry name" value="CorA soluble domain-like"/>
    <property type="match status" value="1"/>
</dbReference>
<feature type="non-terminal residue" evidence="7">
    <location>
        <position position="1"/>
    </location>
</feature>
<dbReference type="PANTHER" id="PTHR21535">
    <property type="entry name" value="MAGNESIUM AND COBALT TRANSPORT PROTEIN/MITOCHONDRIAL IMPORT INNER MEMBRANE TRANSLOCASE SUBUNIT TIM8"/>
    <property type="match status" value="1"/>
</dbReference>
<dbReference type="Gene3D" id="3.30.460.20">
    <property type="entry name" value="CorA soluble domain-like"/>
    <property type="match status" value="1"/>
</dbReference>
<proteinExistence type="inferred from homology"/>
<dbReference type="InterPro" id="IPR002523">
    <property type="entry name" value="MgTranspt_CorA/ZnTranspt_ZntB"/>
</dbReference>
<gene>
    <name evidence="7" type="ORF">DM01DRAFT_1264283</name>
</gene>
<dbReference type="OrthoDB" id="29879at2759"/>
<accession>A0A1X2GJ23</accession>
<organism evidence="7 8">
    <name type="scientific">Hesseltinella vesiculosa</name>
    <dbReference type="NCBI Taxonomy" id="101127"/>
    <lineage>
        <taxon>Eukaryota</taxon>
        <taxon>Fungi</taxon>
        <taxon>Fungi incertae sedis</taxon>
        <taxon>Mucoromycota</taxon>
        <taxon>Mucoromycotina</taxon>
        <taxon>Mucoromycetes</taxon>
        <taxon>Mucorales</taxon>
        <taxon>Cunninghamellaceae</taxon>
        <taxon>Hesseltinella</taxon>
    </lineage>
</organism>
<dbReference type="InterPro" id="IPR045861">
    <property type="entry name" value="CorA_cytoplasmic_dom"/>
</dbReference>
<dbReference type="Proteomes" id="UP000242146">
    <property type="component" value="Unassembled WGS sequence"/>
</dbReference>
<comment type="subcellular location">
    <subcellularLocation>
        <location evidence="1">Membrane</location>
        <topology evidence="1">Multi-pass membrane protein</topology>
    </subcellularLocation>
</comment>
<feature type="transmembrane region" description="Helical" evidence="6">
    <location>
        <begin position="278"/>
        <end position="299"/>
    </location>
</feature>
<dbReference type="InterPro" id="IPR045863">
    <property type="entry name" value="CorA_TM1_TM2"/>
</dbReference>
<dbReference type="PANTHER" id="PTHR21535:SF51">
    <property type="entry name" value="MANGANESE RESISTANCE PROTEIN MNR2"/>
    <property type="match status" value="1"/>
</dbReference>
<dbReference type="STRING" id="101127.A0A1X2GJ23"/>
<dbReference type="CDD" id="cd12829">
    <property type="entry name" value="Alr1p-like"/>
    <property type="match status" value="1"/>
</dbReference>
<feature type="transmembrane region" description="Helical" evidence="6">
    <location>
        <begin position="247"/>
        <end position="266"/>
    </location>
</feature>
<feature type="non-terminal residue" evidence="7">
    <location>
        <position position="302"/>
    </location>
</feature>
<evidence type="ECO:0000313" key="7">
    <source>
        <dbReference type="EMBL" id="ORX55006.1"/>
    </source>
</evidence>
<comment type="caution">
    <text evidence="7">The sequence shown here is derived from an EMBL/GenBank/DDBJ whole genome shotgun (WGS) entry which is preliminary data.</text>
</comment>
<protein>
    <submittedName>
        <fullName evidence="7">Mg2+ transporter protein</fullName>
    </submittedName>
</protein>
<evidence type="ECO:0000313" key="8">
    <source>
        <dbReference type="Proteomes" id="UP000242146"/>
    </source>
</evidence>
<dbReference type="SUPFAM" id="SSF144083">
    <property type="entry name" value="Magnesium transport protein CorA, transmembrane region"/>
    <property type="match status" value="1"/>
</dbReference>
<name>A0A1X2GJ23_9FUNG</name>
<keyword evidence="5 6" id="KW-0472">Membrane</keyword>
<sequence>WLDITSPTALEMKSISQLFGIHALTTEDIMNQEIREKCDSFRDYLFVSFRAFVHDENQLTPINFYNIVFKHHLLTIHFDQVPHVDYVLQRVHQLQDFITLVPEWINYALMDEITDSFAPLIQQIEQQVENLEEYVLHTTTGTDDQHIIISSIGHCRKRVMQLLRLLSSKSDVIRALIKRFEERSMFDDETTSTLPHLVFLPDHIMTMLQNLNHYEAVLARSHTNYLAKVSIELTQTSNATNQVIGRLTIFATVLVPMNLITGLWGMNVKVPGKDYDDLIYFFWILGSLAVFGIISFTLARQM</sequence>
<dbReference type="GO" id="GO:0015095">
    <property type="term" value="F:magnesium ion transmembrane transporter activity"/>
    <property type="evidence" value="ECO:0007669"/>
    <property type="project" value="InterPro"/>
</dbReference>
<dbReference type="Gene3D" id="1.20.58.340">
    <property type="entry name" value="Magnesium transport protein CorA, transmembrane region"/>
    <property type="match status" value="2"/>
</dbReference>